<protein>
    <submittedName>
        <fullName evidence="2">Uncharacterized protein</fullName>
    </submittedName>
</protein>
<name>A0ABP0CKQ4_9PEZI</name>
<evidence type="ECO:0000313" key="2">
    <source>
        <dbReference type="EMBL" id="CAK7232639.1"/>
    </source>
</evidence>
<evidence type="ECO:0000313" key="3">
    <source>
        <dbReference type="Proteomes" id="UP001642482"/>
    </source>
</evidence>
<organism evidence="2 3">
    <name type="scientific">Sporothrix eucalyptigena</name>
    <dbReference type="NCBI Taxonomy" id="1812306"/>
    <lineage>
        <taxon>Eukaryota</taxon>
        <taxon>Fungi</taxon>
        <taxon>Dikarya</taxon>
        <taxon>Ascomycota</taxon>
        <taxon>Pezizomycotina</taxon>
        <taxon>Sordariomycetes</taxon>
        <taxon>Sordariomycetidae</taxon>
        <taxon>Ophiostomatales</taxon>
        <taxon>Ophiostomataceae</taxon>
        <taxon>Sporothrix</taxon>
    </lineage>
</organism>
<dbReference type="PANTHER" id="PTHR42037">
    <property type="match status" value="1"/>
</dbReference>
<reference evidence="2 3" key="1">
    <citation type="submission" date="2024-01" db="EMBL/GenBank/DDBJ databases">
        <authorList>
            <person name="Allen C."/>
            <person name="Tagirdzhanova G."/>
        </authorList>
    </citation>
    <scope>NUCLEOTIDE SEQUENCE [LARGE SCALE GENOMIC DNA]</scope>
</reference>
<dbReference type="Proteomes" id="UP001642482">
    <property type="component" value="Unassembled WGS sequence"/>
</dbReference>
<dbReference type="EMBL" id="CAWUHD010000113">
    <property type="protein sequence ID" value="CAK7232639.1"/>
    <property type="molecule type" value="Genomic_DNA"/>
</dbReference>
<feature type="region of interest" description="Disordered" evidence="1">
    <location>
        <begin position="502"/>
        <end position="525"/>
    </location>
</feature>
<dbReference type="PANTHER" id="PTHR42037:SF1">
    <property type="match status" value="1"/>
</dbReference>
<accession>A0ABP0CKQ4</accession>
<evidence type="ECO:0000256" key="1">
    <source>
        <dbReference type="SAM" id="MobiDB-lite"/>
    </source>
</evidence>
<proteinExistence type="predicted"/>
<keyword evidence="3" id="KW-1185">Reference proteome</keyword>
<dbReference type="InterPro" id="IPR027796">
    <property type="entry name" value="OTT_1508_deam-like"/>
</dbReference>
<dbReference type="Pfam" id="PF14441">
    <property type="entry name" value="OTT_1508_deam"/>
    <property type="match status" value="1"/>
</dbReference>
<gene>
    <name evidence="2" type="ORF">SEUCBS140593_008329</name>
</gene>
<sequence length="525" mass="59548">MPSIGSVSPSTQGVGESGPARTYPPWSNKYIKLLCRFYEVYMLIFVYDPIRDVRIPKAKDDSHLGRRRQFLDDLAFLCEHKKGGDACTAIAIEELPDRFVYHVAANTNPIKKIVPFLRSLLQKLNEMAVLSDDEKRDEKTRFTAWCVDYARDKIYSLARLLASRIDRCYDQLGRYDSSIDDDLKLWLEQFRILQKDSVTLVSLCQLAFDMRKSSGIKQLEAVSRDPFLGIASDESSNPFSEARHYIGRLADHVRVAHRLLDHLSTVQDLVNAFEVKAISQCASVGAPPMYSNISLDSICNRMFPQKDDPKKTAFREYLTQRENLMSELMDHYRDTKTRVHAEVQIAEDFHFKNRAWADQDRYIGVSKPSCYACQLYLGHHPANLVPRASHMKAYRNWCPPLLANGARDEGYTHQRNILNEVIAGMRKSLVREVCEPRPQHRWHADSHTGITSTVAMTEAGEMLLYDMDSTTLSGFVDKEVLDPYVQQAWNRSASSLLELTEAGSSECGNIGDDSDSDSDGGALLA</sequence>
<comment type="caution">
    <text evidence="2">The sequence shown here is derived from an EMBL/GenBank/DDBJ whole genome shotgun (WGS) entry which is preliminary data.</text>
</comment>